<dbReference type="EMBL" id="QPFP01000084">
    <property type="protein sequence ID" value="TEB22883.1"/>
    <property type="molecule type" value="Genomic_DNA"/>
</dbReference>
<organism evidence="2 3">
    <name type="scientific">Coprinellus micaceus</name>
    <name type="common">Glistening ink-cap mushroom</name>
    <name type="synonym">Coprinus micaceus</name>
    <dbReference type="NCBI Taxonomy" id="71717"/>
    <lineage>
        <taxon>Eukaryota</taxon>
        <taxon>Fungi</taxon>
        <taxon>Dikarya</taxon>
        <taxon>Basidiomycota</taxon>
        <taxon>Agaricomycotina</taxon>
        <taxon>Agaricomycetes</taxon>
        <taxon>Agaricomycetidae</taxon>
        <taxon>Agaricales</taxon>
        <taxon>Agaricineae</taxon>
        <taxon>Psathyrellaceae</taxon>
        <taxon>Coprinellus</taxon>
    </lineage>
</organism>
<evidence type="ECO:0000313" key="3">
    <source>
        <dbReference type="Proteomes" id="UP000298030"/>
    </source>
</evidence>
<keyword evidence="3" id="KW-1185">Reference proteome</keyword>
<name>A0A4Y7SLW5_COPMI</name>
<dbReference type="Proteomes" id="UP000298030">
    <property type="component" value="Unassembled WGS sequence"/>
</dbReference>
<accession>A0A4Y7SLW5</accession>
<protein>
    <submittedName>
        <fullName evidence="2">Uncharacterized protein</fullName>
    </submittedName>
</protein>
<feature type="region of interest" description="Disordered" evidence="1">
    <location>
        <begin position="108"/>
        <end position="128"/>
    </location>
</feature>
<proteinExistence type="predicted"/>
<evidence type="ECO:0000256" key="1">
    <source>
        <dbReference type="SAM" id="MobiDB-lite"/>
    </source>
</evidence>
<sequence length="248" mass="28078">MHSSDSGFDSDGTSGSTHGSGFWRSNGRFPAWRCDPAFGVVHQDGCAVCRHYMSHVVEGSKDSCDSSFQEAIGEREGSVVMRYAEGVEEGRRVQAEKDRTRILKYRSEREDARAKKEEERSKRHRAEDEAKRLRAEMRELQDAFMAMQIAYEEQISALTIGPGLGGGEMEVLRMMELQDALLNESTVTQTYSGRISGRSWTERHEDLRQKNRSRSALKLSITPEPIAGPRVAEGEVETLGRMRREIWC</sequence>
<dbReference type="OrthoDB" id="3255824at2759"/>
<reference evidence="2 3" key="1">
    <citation type="journal article" date="2019" name="Nat. Ecol. Evol.">
        <title>Megaphylogeny resolves global patterns of mushroom evolution.</title>
        <authorList>
            <person name="Varga T."/>
            <person name="Krizsan K."/>
            <person name="Foldi C."/>
            <person name="Dima B."/>
            <person name="Sanchez-Garcia M."/>
            <person name="Sanchez-Ramirez S."/>
            <person name="Szollosi G.J."/>
            <person name="Szarkandi J.G."/>
            <person name="Papp V."/>
            <person name="Albert L."/>
            <person name="Andreopoulos W."/>
            <person name="Angelini C."/>
            <person name="Antonin V."/>
            <person name="Barry K.W."/>
            <person name="Bougher N.L."/>
            <person name="Buchanan P."/>
            <person name="Buyck B."/>
            <person name="Bense V."/>
            <person name="Catcheside P."/>
            <person name="Chovatia M."/>
            <person name="Cooper J."/>
            <person name="Damon W."/>
            <person name="Desjardin D."/>
            <person name="Finy P."/>
            <person name="Geml J."/>
            <person name="Haridas S."/>
            <person name="Hughes K."/>
            <person name="Justo A."/>
            <person name="Karasinski D."/>
            <person name="Kautmanova I."/>
            <person name="Kiss B."/>
            <person name="Kocsube S."/>
            <person name="Kotiranta H."/>
            <person name="LaButti K.M."/>
            <person name="Lechner B.E."/>
            <person name="Liimatainen K."/>
            <person name="Lipzen A."/>
            <person name="Lukacs Z."/>
            <person name="Mihaltcheva S."/>
            <person name="Morgado L.N."/>
            <person name="Niskanen T."/>
            <person name="Noordeloos M.E."/>
            <person name="Ohm R.A."/>
            <person name="Ortiz-Santana B."/>
            <person name="Ovrebo C."/>
            <person name="Racz N."/>
            <person name="Riley R."/>
            <person name="Savchenko A."/>
            <person name="Shiryaev A."/>
            <person name="Soop K."/>
            <person name="Spirin V."/>
            <person name="Szebenyi C."/>
            <person name="Tomsovsky M."/>
            <person name="Tulloss R.E."/>
            <person name="Uehling J."/>
            <person name="Grigoriev I.V."/>
            <person name="Vagvolgyi C."/>
            <person name="Papp T."/>
            <person name="Martin F.M."/>
            <person name="Miettinen O."/>
            <person name="Hibbett D.S."/>
            <person name="Nagy L.G."/>
        </authorList>
    </citation>
    <scope>NUCLEOTIDE SEQUENCE [LARGE SCALE GENOMIC DNA]</scope>
    <source>
        <strain evidence="2 3">FP101781</strain>
    </source>
</reference>
<evidence type="ECO:0000313" key="2">
    <source>
        <dbReference type="EMBL" id="TEB22883.1"/>
    </source>
</evidence>
<dbReference type="AlphaFoldDB" id="A0A4Y7SLW5"/>
<feature type="region of interest" description="Disordered" evidence="1">
    <location>
        <begin position="1"/>
        <end position="20"/>
    </location>
</feature>
<comment type="caution">
    <text evidence="2">The sequence shown here is derived from an EMBL/GenBank/DDBJ whole genome shotgun (WGS) entry which is preliminary data.</text>
</comment>
<gene>
    <name evidence="2" type="ORF">FA13DRAFT_1464014</name>
</gene>